<dbReference type="PANTHER" id="PTHR45348">
    <property type="entry name" value="HYPOTHETICAL OXIDOREDUCTASE (EUROFUNG)"/>
    <property type="match status" value="1"/>
</dbReference>
<dbReference type="GO" id="GO:0016651">
    <property type="term" value="F:oxidoreductase activity, acting on NAD(P)H"/>
    <property type="evidence" value="ECO:0007669"/>
    <property type="project" value="InterPro"/>
</dbReference>
<dbReference type="EMBL" id="AMWN01000006">
    <property type="protein sequence ID" value="EXJ83466.1"/>
    <property type="molecule type" value="Genomic_DNA"/>
</dbReference>
<gene>
    <name evidence="4" type="ORF">A1O1_07089</name>
</gene>
<dbReference type="InterPro" id="IPR020843">
    <property type="entry name" value="ER"/>
</dbReference>
<dbReference type="SMART" id="SM00829">
    <property type="entry name" value="PKS_ER"/>
    <property type="match status" value="1"/>
</dbReference>
<dbReference type="InterPro" id="IPR011032">
    <property type="entry name" value="GroES-like_sf"/>
</dbReference>
<keyword evidence="5" id="KW-1185">Reference proteome</keyword>
<dbReference type="GeneID" id="19161951"/>
<organism evidence="4 5">
    <name type="scientific">Capronia coronata CBS 617.96</name>
    <dbReference type="NCBI Taxonomy" id="1182541"/>
    <lineage>
        <taxon>Eukaryota</taxon>
        <taxon>Fungi</taxon>
        <taxon>Dikarya</taxon>
        <taxon>Ascomycota</taxon>
        <taxon>Pezizomycotina</taxon>
        <taxon>Eurotiomycetes</taxon>
        <taxon>Chaetothyriomycetidae</taxon>
        <taxon>Chaetothyriales</taxon>
        <taxon>Herpotrichiellaceae</taxon>
        <taxon>Capronia</taxon>
    </lineage>
</organism>
<name>W9Y2L3_9EURO</name>
<comment type="similarity">
    <text evidence="1">Belongs to the zinc-containing alcohol dehydrogenase family.</text>
</comment>
<dbReference type="PANTHER" id="PTHR45348:SF2">
    <property type="entry name" value="ZINC-TYPE ALCOHOL DEHYDROGENASE-LIKE PROTEIN C2E1P3.01"/>
    <property type="match status" value="1"/>
</dbReference>
<keyword evidence="2" id="KW-0560">Oxidoreductase</keyword>
<dbReference type="InterPro" id="IPR013154">
    <property type="entry name" value="ADH-like_N"/>
</dbReference>
<dbReference type="Gene3D" id="3.90.180.10">
    <property type="entry name" value="Medium-chain alcohol dehydrogenases, catalytic domain"/>
    <property type="match status" value="1"/>
</dbReference>
<dbReference type="AlphaFoldDB" id="W9Y2L3"/>
<dbReference type="HOGENOM" id="CLU_026673_16_5_1"/>
<dbReference type="OrthoDB" id="48317at2759"/>
<sequence length="348" mass="36084">MANESNVAALLTGQNEPLVVQGVAYPSVGEDELVVRNHAIAVNPVDYAMQMLGTTLFSWLQYPYILGEDVAGEVVEVGSAVTGFKVGDRVVGHAVLGSDTSTGGAFQRYSRLLSNMVSSIPDSLAYEDAAVIPLGLSTAASGLFQKDYLGLQYPSISPQPTGKTLLIWGGSTSVGSNAIQLAVAAGYDVITTASPRNFEYVKGLGATQAFDYQSPTIGADLLEAFKGKRCAGGLAIAGVVPQARTEAAEACLEVIAKSEGDKFVALAMPLPPQLPDGVGAKFIFASGLKDSEVSHVIYGDYLPKALAAGKFTPAPKAEVVGQGFEAIQGALDALKQGVSAKKLVVTLP</sequence>
<dbReference type="SUPFAM" id="SSF51735">
    <property type="entry name" value="NAD(P)-binding Rossmann-fold domains"/>
    <property type="match status" value="1"/>
</dbReference>
<evidence type="ECO:0000259" key="3">
    <source>
        <dbReference type="SMART" id="SM00829"/>
    </source>
</evidence>
<evidence type="ECO:0000256" key="2">
    <source>
        <dbReference type="ARBA" id="ARBA00023002"/>
    </source>
</evidence>
<dbReference type="CDD" id="cd08249">
    <property type="entry name" value="enoyl_reductase_like"/>
    <property type="match status" value="1"/>
</dbReference>
<comment type="caution">
    <text evidence="4">The sequence shown here is derived from an EMBL/GenBank/DDBJ whole genome shotgun (WGS) entry which is preliminary data.</text>
</comment>
<reference evidence="4 5" key="1">
    <citation type="submission" date="2013-03" db="EMBL/GenBank/DDBJ databases">
        <title>The Genome Sequence of Capronia coronata CBS 617.96.</title>
        <authorList>
            <consortium name="The Broad Institute Genomics Platform"/>
            <person name="Cuomo C."/>
            <person name="de Hoog S."/>
            <person name="Gorbushina A."/>
            <person name="Walker B."/>
            <person name="Young S.K."/>
            <person name="Zeng Q."/>
            <person name="Gargeya S."/>
            <person name="Fitzgerald M."/>
            <person name="Haas B."/>
            <person name="Abouelleil A."/>
            <person name="Allen A.W."/>
            <person name="Alvarado L."/>
            <person name="Arachchi H.M."/>
            <person name="Berlin A.M."/>
            <person name="Chapman S.B."/>
            <person name="Gainer-Dewar J."/>
            <person name="Goldberg J."/>
            <person name="Griggs A."/>
            <person name="Gujja S."/>
            <person name="Hansen M."/>
            <person name="Howarth C."/>
            <person name="Imamovic A."/>
            <person name="Ireland A."/>
            <person name="Larimer J."/>
            <person name="McCowan C."/>
            <person name="Murphy C."/>
            <person name="Pearson M."/>
            <person name="Poon T.W."/>
            <person name="Priest M."/>
            <person name="Roberts A."/>
            <person name="Saif S."/>
            <person name="Shea T."/>
            <person name="Sisk P."/>
            <person name="Sykes S."/>
            <person name="Wortman J."/>
            <person name="Nusbaum C."/>
            <person name="Birren B."/>
        </authorList>
    </citation>
    <scope>NUCLEOTIDE SEQUENCE [LARGE SCALE GENOMIC DNA]</scope>
    <source>
        <strain evidence="4 5">CBS 617.96</strain>
    </source>
</reference>
<evidence type="ECO:0000256" key="1">
    <source>
        <dbReference type="ARBA" id="ARBA00008072"/>
    </source>
</evidence>
<evidence type="ECO:0000313" key="4">
    <source>
        <dbReference type="EMBL" id="EXJ83466.1"/>
    </source>
</evidence>
<dbReference type="STRING" id="1182541.W9Y2L3"/>
<dbReference type="eggNOG" id="KOG1198">
    <property type="taxonomic scope" value="Eukaryota"/>
</dbReference>
<accession>W9Y2L3</accession>
<protein>
    <recommendedName>
        <fullName evidence="3">Enoyl reductase (ER) domain-containing protein</fullName>
    </recommendedName>
</protein>
<dbReference type="Pfam" id="PF08240">
    <property type="entry name" value="ADH_N"/>
    <property type="match status" value="1"/>
</dbReference>
<dbReference type="InterPro" id="IPR036291">
    <property type="entry name" value="NAD(P)-bd_dom_sf"/>
</dbReference>
<feature type="domain" description="Enoyl reductase (ER)" evidence="3">
    <location>
        <begin position="13"/>
        <end position="345"/>
    </location>
</feature>
<dbReference type="SUPFAM" id="SSF50129">
    <property type="entry name" value="GroES-like"/>
    <property type="match status" value="1"/>
</dbReference>
<evidence type="ECO:0000313" key="5">
    <source>
        <dbReference type="Proteomes" id="UP000019484"/>
    </source>
</evidence>
<dbReference type="Proteomes" id="UP000019484">
    <property type="component" value="Unassembled WGS sequence"/>
</dbReference>
<dbReference type="InterPro" id="IPR047122">
    <property type="entry name" value="Trans-enoyl_RdTase-like"/>
</dbReference>
<proteinExistence type="inferred from homology"/>
<dbReference type="RefSeq" id="XP_007726152.1">
    <property type="nucleotide sequence ID" value="XM_007727962.1"/>
</dbReference>
<dbReference type="Gene3D" id="3.40.50.720">
    <property type="entry name" value="NAD(P)-binding Rossmann-like Domain"/>
    <property type="match status" value="1"/>
</dbReference>